<reference evidence="1 2" key="1">
    <citation type="submission" date="2018-04" db="EMBL/GenBank/DDBJ databases">
        <authorList>
            <person name="Zhang X."/>
            <person name="Yuan J."/>
            <person name="Li F."/>
            <person name="Xiang J."/>
        </authorList>
    </citation>
    <scope>NUCLEOTIDE SEQUENCE [LARGE SCALE GENOMIC DNA]</scope>
    <source>
        <tissue evidence="1">Muscle</tissue>
    </source>
</reference>
<dbReference type="InterPro" id="IPR005515">
    <property type="entry name" value="VOMI"/>
</dbReference>
<name>A0A423U2A3_PENVA</name>
<dbReference type="AlphaFoldDB" id="A0A423U2A3"/>
<dbReference type="PANTHER" id="PTHR18841:SF0">
    <property type="entry name" value="VITELLINE MEMBRANE OUTER LAYER 1 HOMOLOG A-RELATED"/>
    <property type="match status" value="1"/>
</dbReference>
<organism evidence="1 2">
    <name type="scientific">Penaeus vannamei</name>
    <name type="common">Whiteleg shrimp</name>
    <name type="synonym">Litopenaeus vannamei</name>
    <dbReference type="NCBI Taxonomy" id="6689"/>
    <lineage>
        <taxon>Eukaryota</taxon>
        <taxon>Metazoa</taxon>
        <taxon>Ecdysozoa</taxon>
        <taxon>Arthropoda</taxon>
        <taxon>Crustacea</taxon>
        <taxon>Multicrustacea</taxon>
        <taxon>Malacostraca</taxon>
        <taxon>Eumalacostraca</taxon>
        <taxon>Eucarida</taxon>
        <taxon>Decapoda</taxon>
        <taxon>Dendrobranchiata</taxon>
        <taxon>Penaeoidea</taxon>
        <taxon>Penaeidae</taxon>
        <taxon>Penaeus</taxon>
    </lineage>
</organism>
<sequence length="312" mass="33699">MIIKPRCQPVCRAANLPPRAPRDARLSVVPPREIGVGSVLSGPRVLLEGEKLYLPCIAVGEYTSCGWNDPHDNIYYPSELDPEGDIAPLPGFNCGMVVKAASVEQHSGHWVCVATTDHGFDSAGSDVTVRPASSWPGVVANISSPLNGRWGEWGQVDMCPPNAFADAFEIKSEAPTTGDNTAVNGLTMACRQQGGGLPARVTSDGGDFGTWRGEKTCPVPEYIRKFSLRVEPDQGDLGDDTAVGDMKVICTNYPENEIEGEGEEWGFWGPWAECPPDTAVCGLQTRLEPYKGVMDDDTALNDIRVFCCPLVW</sequence>
<comment type="caution">
    <text evidence="1">The sequence shown here is derived from an EMBL/GenBank/DDBJ whole genome shotgun (WGS) entry which is preliminary data.</text>
</comment>
<evidence type="ECO:0000313" key="1">
    <source>
        <dbReference type="EMBL" id="ROT82772.1"/>
    </source>
</evidence>
<dbReference type="Proteomes" id="UP000283509">
    <property type="component" value="Unassembled WGS sequence"/>
</dbReference>
<protein>
    <submittedName>
        <fullName evidence="1">Putative vitelline membrane outer layer protein 1-like</fullName>
    </submittedName>
</protein>
<dbReference type="EMBL" id="QCYY01000776">
    <property type="protein sequence ID" value="ROT82772.1"/>
    <property type="molecule type" value="Genomic_DNA"/>
</dbReference>
<dbReference type="OrthoDB" id="6344411at2759"/>
<dbReference type="GO" id="GO:0005615">
    <property type="term" value="C:extracellular space"/>
    <property type="evidence" value="ECO:0007669"/>
    <property type="project" value="TreeGrafter"/>
</dbReference>
<keyword evidence="2" id="KW-1185">Reference proteome</keyword>
<dbReference type="InterPro" id="IPR036706">
    <property type="entry name" value="VOMI_sf"/>
</dbReference>
<reference evidence="1 2" key="2">
    <citation type="submission" date="2019-01" db="EMBL/GenBank/DDBJ databases">
        <title>The decoding of complex shrimp genome reveals the adaptation for benthos swimmer, frequently molting mechanism and breeding impact on genome.</title>
        <authorList>
            <person name="Sun Y."/>
            <person name="Gao Y."/>
            <person name="Yu Y."/>
        </authorList>
    </citation>
    <scope>NUCLEOTIDE SEQUENCE [LARGE SCALE GENOMIC DNA]</scope>
    <source>
        <tissue evidence="1">Muscle</tissue>
    </source>
</reference>
<evidence type="ECO:0000313" key="2">
    <source>
        <dbReference type="Proteomes" id="UP000283509"/>
    </source>
</evidence>
<dbReference type="PANTHER" id="PTHR18841">
    <property type="entry name" value="VITELLINE MEMBRANE OUTER LAYER PROTEIN I-RELATED"/>
    <property type="match status" value="1"/>
</dbReference>
<dbReference type="Gene3D" id="2.100.10.20">
    <property type="entry name" value="Vitelline membrane outer layer protein I (VOMI)"/>
    <property type="match status" value="1"/>
</dbReference>
<dbReference type="Pfam" id="PF03762">
    <property type="entry name" value="VOMI"/>
    <property type="match status" value="1"/>
</dbReference>
<proteinExistence type="predicted"/>
<gene>
    <name evidence="1" type="ORF">C7M84_024058</name>
</gene>
<dbReference type="SUPFAM" id="SSF51092">
    <property type="entry name" value="Vitelline membrane outer protein-I (VMO-I)"/>
    <property type="match status" value="1"/>
</dbReference>
<accession>A0A423U2A3</accession>